<organism evidence="6">
    <name type="scientific">marine metagenome</name>
    <dbReference type="NCBI Taxonomy" id="408172"/>
    <lineage>
        <taxon>unclassified sequences</taxon>
        <taxon>metagenomes</taxon>
        <taxon>ecological metagenomes</taxon>
    </lineage>
</organism>
<dbReference type="EC" id="2.3.1.181" evidence="2"/>
<evidence type="ECO:0000256" key="2">
    <source>
        <dbReference type="ARBA" id="ARBA00012334"/>
    </source>
</evidence>
<evidence type="ECO:0000259" key="5">
    <source>
        <dbReference type="PROSITE" id="PS51733"/>
    </source>
</evidence>
<comment type="pathway">
    <text evidence="1">Protein modification; protein lipoylation via endogenous pathway; protein N(6)-(lipoyl)lysine from octanoyl-[acyl-carrier-protein]: step 1/2.</text>
</comment>
<name>A0A382T476_9ZZZZ</name>
<dbReference type="AlphaFoldDB" id="A0A382T476"/>
<dbReference type="InterPro" id="IPR000544">
    <property type="entry name" value="Octanoyltransferase"/>
</dbReference>
<dbReference type="InterPro" id="IPR004143">
    <property type="entry name" value="BPL_LPL_catalytic"/>
</dbReference>
<feature type="non-terminal residue" evidence="6">
    <location>
        <position position="161"/>
    </location>
</feature>
<evidence type="ECO:0000256" key="4">
    <source>
        <dbReference type="ARBA" id="ARBA00023315"/>
    </source>
</evidence>
<evidence type="ECO:0000313" key="6">
    <source>
        <dbReference type="EMBL" id="SVD16969.1"/>
    </source>
</evidence>
<dbReference type="PROSITE" id="PS51733">
    <property type="entry name" value="BPL_LPL_CATALYTIC"/>
    <property type="match status" value="1"/>
</dbReference>
<keyword evidence="3" id="KW-0808">Transferase</keyword>
<dbReference type="NCBIfam" id="TIGR00214">
    <property type="entry name" value="lipB"/>
    <property type="match status" value="1"/>
</dbReference>
<dbReference type="PIRSF" id="PIRSF016262">
    <property type="entry name" value="LPLase"/>
    <property type="match status" value="1"/>
</dbReference>
<dbReference type="GO" id="GO:0033819">
    <property type="term" value="F:lipoyl(octanoyl) transferase activity"/>
    <property type="evidence" value="ECO:0007669"/>
    <property type="project" value="UniProtKB-EC"/>
</dbReference>
<reference evidence="6" key="1">
    <citation type="submission" date="2018-05" db="EMBL/GenBank/DDBJ databases">
        <authorList>
            <person name="Lanie J.A."/>
            <person name="Ng W.-L."/>
            <person name="Kazmierczak K.M."/>
            <person name="Andrzejewski T.M."/>
            <person name="Davidsen T.M."/>
            <person name="Wayne K.J."/>
            <person name="Tettelin H."/>
            <person name="Glass J.I."/>
            <person name="Rusch D."/>
            <person name="Podicherti R."/>
            <person name="Tsui H.-C.T."/>
            <person name="Winkler M.E."/>
        </authorList>
    </citation>
    <scope>NUCLEOTIDE SEQUENCE</scope>
</reference>
<dbReference type="PANTHER" id="PTHR10993:SF7">
    <property type="entry name" value="LIPOYLTRANSFERASE 2, MITOCHONDRIAL-RELATED"/>
    <property type="match status" value="1"/>
</dbReference>
<dbReference type="SUPFAM" id="SSF55681">
    <property type="entry name" value="Class II aaRS and biotin synthetases"/>
    <property type="match status" value="1"/>
</dbReference>
<protein>
    <recommendedName>
        <fullName evidence="2">lipoyl(octanoyl) transferase</fullName>
        <ecNumber evidence="2">2.3.1.181</ecNumber>
    </recommendedName>
</protein>
<feature type="domain" description="BPL/LPL catalytic" evidence="5">
    <location>
        <begin position="56"/>
        <end position="161"/>
    </location>
</feature>
<sequence>MDVSTLETPIIFLDTLESIWEHLDSSNYIQYFWLGRQPYQSVWKIQKELHMKRVANTIGDVVLFLEHDNVYTFGKNANTNLLLDSKPDDAEVVQIDRGGQVAYHGPGQLVGYPILDLHNYQLSVSWYMRNLEGVIIRTLKKMDLEASRKENLPGVWIADEK</sequence>
<evidence type="ECO:0000256" key="1">
    <source>
        <dbReference type="ARBA" id="ARBA00004821"/>
    </source>
</evidence>
<keyword evidence="4" id="KW-0012">Acyltransferase</keyword>
<accession>A0A382T476</accession>
<evidence type="ECO:0000256" key="3">
    <source>
        <dbReference type="ARBA" id="ARBA00022679"/>
    </source>
</evidence>
<dbReference type="PANTHER" id="PTHR10993">
    <property type="entry name" value="OCTANOYLTRANSFERASE"/>
    <property type="match status" value="1"/>
</dbReference>
<proteinExistence type="predicted"/>
<dbReference type="InterPro" id="IPR045864">
    <property type="entry name" value="aa-tRNA-synth_II/BPL/LPL"/>
</dbReference>
<dbReference type="EMBL" id="UINC01133818">
    <property type="protein sequence ID" value="SVD16969.1"/>
    <property type="molecule type" value="Genomic_DNA"/>
</dbReference>
<dbReference type="GO" id="GO:0009249">
    <property type="term" value="P:protein lipoylation"/>
    <property type="evidence" value="ECO:0007669"/>
    <property type="project" value="InterPro"/>
</dbReference>
<gene>
    <name evidence="6" type="ORF">METZ01_LOCUS369823</name>
</gene>
<dbReference type="Pfam" id="PF21948">
    <property type="entry name" value="LplA-B_cat"/>
    <property type="match status" value="1"/>
</dbReference>
<dbReference type="UniPathway" id="UPA00538">
    <property type="reaction ID" value="UER00592"/>
</dbReference>
<dbReference type="Gene3D" id="3.30.930.10">
    <property type="entry name" value="Bira Bifunctional Protein, Domain 2"/>
    <property type="match status" value="1"/>
</dbReference>